<organism evidence="13 14">
    <name type="scientific">Erwinia tracheiphila</name>
    <dbReference type="NCBI Taxonomy" id="65700"/>
    <lineage>
        <taxon>Bacteria</taxon>
        <taxon>Pseudomonadati</taxon>
        <taxon>Pseudomonadota</taxon>
        <taxon>Gammaproteobacteria</taxon>
        <taxon>Enterobacterales</taxon>
        <taxon>Erwiniaceae</taxon>
        <taxon>Erwinia</taxon>
    </lineage>
</organism>
<dbReference type="AlphaFoldDB" id="A0A0M2KI95"/>
<keyword evidence="14" id="KW-1185">Reference proteome</keyword>
<dbReference type="InterPro" id="IPR034005">
    <property type="entry name" value="M3A_DCP"/>
</dbReference>
<dbReference type="SUPFAM" id="SSF55486">
    <property type="entry name" value="Metalloproteases ('zincins'), catalytic domain"/>
    <property type="match status" value="1"/>
</dbReference>
<dbReference type="CDD" id="cd06456">
    <property type="entry name" value="M3A_DCP"/>
    <property type="match status" value="1"/>
</dbReference>
<reference evidence="13 14" key="1">
    <citation type="submission" date="2015-01" db="EMBL/GenBank/DDBJ databases">
        <title>Erwinia tracheiphila.</title>
        <authorList>
            <person name="Shapiro L.R."/>
        </authorList>
    </citation>
    <scope>NUCLEOTIDE SEQUENCE [LARGE SCALE GENOMIC DNA]</scope>
    <source>
        <strain evidence="13 14">BuffGH</strain>
    </source>
</reference>
<dbReference type="EMBL" id="CP013970">
    <property type="protein sequence ID" value="AXF78548.1"/>
    <property type="molecule type" value="Genomic_DNA"/>
</dbReference>
<dbReference type="GO" id="GO:0006508">
    <property type="term" value="P:proteolysis"/>
    <property type="evidence" value="ECO:0007669"/>
    <property type="project" value="UniProtKB-KW"/>
</dbReference>
<dbReference type="InterPro" id="IPR024077">
    <property type="entry name" value="Neurolysin/TOP_dom2"/>
</dbReference>
<evidence type="ECO:0000256" key="7">
    <source>
        <dbReference type="ARBA" id="ARBA00024603"/>
    </source>
</evidence>
<keyword evidence="4 9" id="KW-0378">Hydrolase</keyword>
<dbReference type="EC" id="3.4.24.70" evidence="8"/>
<evidence type="ECO:0000259" key="10">
    <source>
        <dbReference type="Pfam" id="PF01432"/>
    </source>
</evidence>
<accession>A0A0M2KI95</accession>
<dbReference type="PANTHER" id="PTHR11804:SF84">
    <property type="entry name" value="SACCHAROLYSIN"/>
    <property type="match status" value="1"/>
</dbReference>
<keyword evidence="2 9" id="KW-0645">Protease</keyword>
<reference evidence="12 15" key="2">
    <citation type="submission" date="2016-01" db="EMBL/GenBank/DDBJ databases">
        <authorList>
            <person name="Oliw E.H."/>
        </authorList>
    </citation>
    <scope>NUCLEOTIDE SEQUENCE [LARGE SCALE GENOMIC DNA]</scope>
    <source>
        <strain evidence="12 15">MDcuke</strain>
    </source>
</reference>
<dbReference type="PATRIC" id="fig|65700.7.peg.4695"/>
<proteinExistence type="inferred from homology"/>
<dbReference type="Gene3D" id="3.40.390.10">
    <property type="entry name" value="Collagenase (Catalytic Domain)"/>
    <property type="match status" value="1"/>
</dbReference>
<dbReference type="Proteomes" id="UP000264980">
    <property type="component" value="Chromosome"/>
</dbReference>
<evidence type="ECO:0000256" key="6">
    <source>
        <dbReference type="ARBA" id="ARBA00023049"/>
    </source>
</evidence>
<evidence type="ECO:0000256" key="1">
    <source>
        <dbReference type="ARBA" id="ARBA00006040"/>
    </source>
</evidence>
<dbReference type="GO" id="GO:0046872">
    <property type="term" value="F:metal ion binding"/>
    <property type="evidence" value="ECO:0007669"/>
    <property type="project" value="UniProtKB-UniRule"/>
</dbReference>
<evidence type="ECO:0000313" key="12">
    <source>
        <dbReference type="EMBL" id="AXF78548.1"/>
    </source>
</evidence>
<name>A0A0M2KI95_9GAMM</name>
<dbReference type="PANTHER" id="PTHR11804">
    <property type="entry name" value="PROTEASE M3 THIMET OLIGOPEPTIDASE-RELATED"/>
    <property type="match status" value="1"/>
</dbReference>
<dbReference type="GO" id="GO:0004222">
    <property type="term" value="F:metalloendopeptidase activity"/>
    <property type="evidence" value="ECO:0007669"/>
    <property type="project" value="UniProtKB-EC"/>
</dbReference>
<dbReference type="Gene3D" id="1.10.1370.10">
    <property type="entry name" value="Neurolysin, domain 3"/>
    <property type="match status" value="1"/>
</dbReference>
<dbReference type="EMBL" id="JXNU01000003">
    <property type="protein sequence ID" value="KKF37032.1"/>
    <property type="molecule type" value="Genomic_DNA"/>
</dbReference>
<dbReference type="GO" id="GO:0006518">
    <property type="term" value="P:peptide metabolic process"/>
    <property type="evidence" value="ECO:0007669"/>
    <property type="project" value="TreeGrafter"/>
</dbReference>
<evidence type="ECO:0000313" key="15">
    <source>
        <dbReference type="Proteomes" id="UP000264980"/>
    </source>
</evidence>
<evidence type="ECO:0000256" key="2">
    <source>
        <dbReference type="ARBA" id="ARBA00022670"/>
    </source>
</evidence>
<dbReference type="RefSeq" id="WP_016191154.1">
    <property type="nucleotide sequence ID" value="NZ_CP013970.1"/>
</dbReference>
<evidence type="ECO:0000256" key="8">
    <source>
        <dbReference type="ARBA" id="ARBA00026100"/>
    </source>
</evidence>
<evidence type="ECO:0000259" key="11">
    <source>
        <dbReference type="Pfam" id="PF19310"/>
    </source>
</evidence>
<comment type="catalytic activity">
    <reaction evidence="7">
        <text>Hydrolysis of oligopeptides, with broad specificity. Gly or Ala commonly occur as P1 or P1' residues, but more distant residues are also important, as is shown by the fact that Z-Gly-Pro-Gly-|-Gly-Pro-Ala is cleaved, but not Z-(Gly)(5).</text>
        <dbReference type="EC" id="3.4.24.70"/>
    </reaction>
</comment>
<gene>
    <name evidence="12" type="ORF">AV903_25180</name>
    <name evidence="13" type="ORF">SY86_18905</name>
</gene>
<dbReference type="GO" id="GO:0005829">
    <property type="term" value="C:cytosol"/>
    <property type="evidence" value="ECO:0007669"/>
    <property type="project" value="UniProtKB-ARBA"/>
</dbReference>
<dbReference type="InterPro" id="IPR045090">
    <property type="entry name" value="Pept_M3A_M3B"/>
</dbReference>
<evidence type="ECO:0000313" key="14">
    <source>
        <dbReference type="Proteomes" id="UP000033924"/>
    </source>
</evidence>
<dbReference type="InterPro" id="IPR024080">
    <property type="entry name" value="Neurolysin/TOP_N"/>
</dbReference>
<keyword evidence="6 9" id="KW-0482">Metalloprotease</keyword>
<dbReference type="Pfam" id="PF01432">
    <property type="entry name" value="Peptidase_M3"/>
    <property type="match status" value="1"/>
</dbReference>
<dbReference type="Gene3D" id="1.20.1050.40">
    <property type="entry name" value="Endopeptidase. Chain P, domain 1"/>
    <property type="match status" value="1"/>
</dbReference>
<evidence type="ECO:0000256" key="9">
    <source>
        <dbReference type="RuleBase" id="RU003435"/>
    </source>
</evidence>
<comment type="cofactor">
    <cofactor evidence="9">
        <name>Zn(2+)</name>
        <dbReference type="ChEBI" id="CHEBI:29105"/>
    </cofactor>
    <text evidence="9">Binds 1 zinc ion.</text>
</comment>
<protein>
    <recommendedName>
        <fullName evidence="8">oligopeptidase A</fullName>
        <ecNumber evidence="8">3.4.24.70</ecNumber>
    </recommendedName>
</protein>
<evidence type="ECO:0000256" key="3">
    <source>
        <dbReference type="ARBA" id="ARBA00022723"/>
    </source>
</evidence>
<feature type="domain" description="Peptidase M3A/M3B catalytic" evidence="10">
    <location>
        <begin position="221"/>
        <end position="676"/>
    </location>
</feature>
<dbReference type="Pfam" id="PF19310">
    <property type="entry name" value="TOP_N"/>
    <property type="match status" value="1"/>
</dbReference>
<evidence type="ECO:0000256" key="5">
    <source>
        <dbReference type="ARBA" id="ARBA00022833"/>
    </source>
</evidence>
<sequence length="682" mass="77223">MTNPLLTSFTLPPFSAIKPEHVVPAVTHALENCRAAVEAAVAQGAPWTWENLVQPLAEVDDQLGRLFSPISHLNSVKNSPELREAYEQTLPLLSEYSTWVGQHEGLYQAYRNLKEHSYEALNLAQKKAVDNALRDFELSGIGLSKEKQKRYGEIAARLSELGSRYSNNVLDATMGWSKLITDESELSGLPESALAAAKAQAEAKEQQGWLLTLDIPSYLPVMTYCDNQALREEMYRAYSTRASDQGPNAGKWDNSDVMAEELALRHELAQLLGFASFADKSLATKMAENVEQVTGFLTDLAHRARPQAEKELAQLRAFAKREHGIDELQPWDLTYYGEKQKQYLYAISDEQLRPYFPEERAVNGLFEVVKRIYGITAKERKDVDVYHPDVRFFDLFDENGELRGSFYLDLYAREHKRGGAWMDDCVGQMRKADDSLQKPVAYLTCNFNRPLGGKPALFTHDEVTTLFHEFGHGLHHMLTCIETPGVSGINGVPWDAVELPSQFMENWCWEPEALAFISGHYETGEPLPQALLDKMLAAKNYQAALFILRQLEFGLFDFRLHAEFDPAKGVNILEMLREVKKLVAVVPSPSWGRFPHAFSHIFAGGYAAGYYSYLWADVLAADAYSRFEEEGIFNRETGQSFLDNILTRGGSEEPMELFKRFRGREPQLDAMLDHYGIQERTR</sequence>
<dbReference type="NCBIfam" id="NF008159">
    <property type="entry name" value="PRK10911.1"/>
    <property type="match status" value="1"/>
</dbReference>
<keyword evidence="5 9" id="KW-0862">Zinc</keyword>
<dbReference type="FunFam" id="3.40.390.10:FF:000009">
    <property type="entry name" value="Oligopeptidase A"/>
    <property type="match status" value="1"/>
</dbReference>
<comment type="similarity">
    <text evidence="1 9">Belongs to the peptidase M3 family.</text>
</comment>
<dbReference type="Proteomes" id="UP000033924">
    <property type="component" value="Unassembled WGS sequence"/>
</dbReference>
<dbReference type="InterPro" id="IPR045666">
    <property type="entry name" value="OpdA_N"/>
</dbReference>
<dbReference type="InterPro" id="IPR001567">
    <property type="entry name" value="Pept_M3A_M3B_dom"/>
</dbReference>
<dbReference type="InterPro" id="IPR024079">
    <property type="entry name" value="MetalloPept_cat_dom_sf"/>
</dbReference>
<feature type="domain" description="Oligopeptidase A N-terminal" evidence="11">
    <location>
        <begin position="36"/>
        <end position="148"/>
    </location>
</feature>
<keyword evidence="3 9" id="KW-0479">Metal-binding</keyword>
<evidence type="ECO:0000313" key="13">
    <source>
        <dbReference type="EMBL" id="KKF37032.1"/>
    </source>
</evidence>
<evidence type="ECO:0000256" key="4">
    <source>
        <dbReference type="ARBA" id="ARBA00022801"/>
    </source>
</evidence>